<comment type="caution">
    <text evidence="1">The sequence shown here is derived from an EMBL/GenBank/DDBJ whole genome shotgun (WGS) entry which is preliminary data.</text>
</comment>
<dbReference type="PATRIC" id="fig|1227271.3.peg.945"/>
<evidence type="ECO:0000313" key="2">
    <source>
        <dbReference type="Proteomes" id="UP000016630"/>
    </source>
</evidence>
<dbReference type="NCBIfam" id="NF033711">
    <property type="entry name" value="T9SS_PorQ"/>
    <property type="match status" value="1"/>
</dbReference>
<dbReference type="Proteomes" id="UP000016630">
    <property type="component" value="Unassembled WGS sequence"/>
</dbReference>
<gene>
    <name evidence="1" type="ORF">HMPREF1555_01086</name>
</gene>
<dbReference type="NCBIfam" id="NF033709">
    <property type="entry name" value="PorV_fam"/>
    <property type="match status" value="1"/>
</dbReference>
<organism evidence="1 2">
    <name type="scientific">Porphyromonas gingivalis F0570</name>
    <dbReference type="NCBI Taxonomy" id="1227271"/>
    <lineage>
        <taxon>Bacteria</taxon>
        <taxon>Pseudomonadati</taxon>
        <taxon>Bacteroidota</taxon>
        <taxon>Bacteroidia</taxon>
        <taxon>Bacteroidales</taxon>
        <taxon>Porphyromonadaceae</taxon>
        <taxon>Porphyromonas</taxon>
    </lineage>
</organism>
<reference evidence="1 2" key="1">
    <citation type="submission" date="2013-06" db="EMBL/GenBank/DDBJ databases">
        <authorList>
            <person name="Weinstock G."/>
            <person name="Sodergren E."/>
            <person name="Lobos E.A."/>
            <person name="Fulton L."/>
            <person name="Fulton R."/>
            <person name="Courtney L."/>
            <person name="Fronick C."/>
            <person name="O'Laughlin M."/>
            <person name="Godfrey J."/>
            <person name="Wilson R.M."/>
            <person name="Miner T."/>
            <person name="Farmer C."/>
            <person name="Delehaunty K."/>
            <person name="Cordes M."/>
            <person name="Minx P."/>
            <person name="Tomlinson C."/>
            <person name="Chen J."/>
            <person name="Wollam A."/>
            <person name="Pepin K.H."/>
            <person name="Bhonagiri V."/>
            <person name="Zhang X."/>
            <person name="Warren W."/>
            <person name="Mitreva M."/>
            <person name="Mardis E.R."/>
            <person name="Wilson R.K."/>
        </authorList>
    </citation>
    <scope>NUCLEOTIDE SEQUENCE [LARGE SCALE GENOMIC DNA]</scope>
    <source>
        <strain evidence="1 2">F0570</strain>
    </source>
</reference>
<evidence type="ECO:0000313" key="1">
    <source>
        <dbReference type="EMBL" id="ERJ66507.1"/>
    </source>
</evidence>
<dbReference type="HOGENOM" id="CLU_069104_0_0_10"/>
<proteinExistence type="predicted"/>
<accession>A0A0E2LQM6</accession>
<name>A0A0E2LQM6_PORGN</name>
<evidence type="ECO:0008006" key="3">
    <source>
        <dbReference type="Google" id="ProtNLM"/>
    </source>
</evidence>
<protein>
    <recommendedName>
        <fullName evidence="3">Outer membrane insertion signal domain protein</fullName>
    </recommendedName>
</protein>
<dbReference type="AlphaFoldDB" id="A0A0E2LQM6"/>
<dbReference type="EMBL" id="AWUW01000076">
    <property type="protein sequence ID" value="ERJ66507.1"/>
    <property type="molecule type" value="Genomic_DNA"/>
</dbReference>
<sequence>MMEKCIFAHYPHNLVFMIRKHFGIILGFLSLVFSAGAQQEKQVFHFLNLPATAQALAAGGKAITIVDDNPGLAFENPALLGYESGGRAFLSYLYYMSGSHMGNACYASSVGERGMWGVGMRFLNYGSMQGYDQNAIATGSFSASDIAVQGFYSHELSDYFRGGVSLKALYSSIETYSSFGLGVDVGISYYDDDKGYSASALFMNVGAQLKGYNEEREPLDWDFQLGFSRSFINAPFRLHITLFNLNPHYFKRLVPRDLSKMQKFLRHFSIGAEFTPSEKFWVGLGYTPQIAQDFEVEGGNKWGGLSAGVGFTSGVVRVGVSAATYHPAALSFMCSVGIRLDDKSIF</sequence>